<evidence type="ECO:0000313" key="4">
    <source>
        <dbReference type="EMBL" id="PIT88357.1"/>
    </source>
</evidence>
<evidence type="ECO:0000313" key="5">
    <source>
        <dbReference type="Proteomes" id="UP000231426"/>
    </source>
</evidence>
<keyword evidence="2" id="KW-0812">Transmembrane</keyword>
<dbReference type="Proteomes" id="UP000231426">
    <property type="component" value="Unassembled WGS sequence"/>
</dbReference>
<dbReference type="Pfam" id="PF18915">
    <property type="entry name" value="DUF5667"/>
    <property type="match status" value="1"/>
</dbReference>
<proteinExistence type="predicted"/>
<protein>
    <recommendedName>
        <fullName evidence="3">DUF5667 domain-containing protein</fullName>
    </recommendedName>
</protein>
<feature type="coiled-coil region" evidence="1">
    <location>
        <begin position="157"/>
        <end position="207"/>
    </location>
</feature>
<name>A0A2M6W6E0_9BACT</name>
<evidence type="ECO:0000256" key="2">
    <source>
        <dbReference type="SAM" id="Phobius"/>
    </source>
</evidence>
<evidence type="ECO:0000259" key="3">
    <source>
        <dbReference type="Pfam" id="PF18915"/>
    </source>
</evidence>
<keyword evidence="2" id="KW-0472">Membrane</keyword>
<dbReference type="EMBL" id="PFBV01000003">
    <property type="protein sequence ID" value="PIT88357.1"/>
    <property type="molecule type" value="Genomic_DNA"/>
</dbReference>
<gene>
    <name evidence="4" type="ORF">COU29_01020</name>
</gene>
<keyword evidence="1" id="KW-0175">Coiled coil</keyword>
<organism evidence="4 5">
    <name type="scientific">Candidatus Magasanikbacteria bacterium CG10_big_fil_rev_8_21_14_0_10_36_32</name>
    <dbReference type="NCBI Taxonomy" id="1974646"/>
    <lineage>
        <taxon>Bacteria</taxon>
        <taxon>Candidatus Magasanikiibacteriota</taxon>
    </lineage>
</organism>
<dbReference type="AlphaFoldDB" id="A0A2M6W6E0"/>
<evidence type="ECO:0000256" key="1">
    <source>
        <dbReference type="SAM" id="Coils"/>
    </source>
</evidence>
<comment type="caution">
    <text evidence="4">The sequence shown here is derived from an EMBL/GenBank/DDBJ whole genome shotgun (WGS) entry which is preliminary data.</text>
</comment>
<sequence length="441" mass="47849">MSRDIIQQLKNLKQGEVSPREEWLKNNREFLMSQIRNTIPSEEKPGAVEKFWLGMSIFLPKKVVFDFVRPLSILLVVAIVGTSGWIATVDASYQSLPGDLLYPAKRAVEKTQVMAASVTGNDKAETKLHVEFAKRRATELKQVVKDPNKQDKATQAVVDLKTEIKNVNNSLEEIKNNTTDKGQAETAKDVSKSVEQIKITLKEVKAELSVGTSTESKILSKDVSEVKDMAKDTAVNAVDIMVTKHLEGDTTVTKEEVKAVLDKTIQTAVTEAAAGEQNMVGVNSVVTAVKEAVKTENLTMNTTSTPAEQKLLDKVTNQTKDATVKTQEASVVLGKTVSEAKNLLASDNLTQVVDKIREASETSKTVEKMQDNVLSSATRVIPAPIIEAVKTAVGDSLSSSTTENWKIIVVSTTASSATILNNLPIAVIVTSTPVSTTTIKK</sequence>
<dbReference type="InterPro" id="IPR043725">
    <property type="entry name" value="DUF5667"/>
</dbReference>
<keyword evidence="2" id="KW-1133">Transmembrane helix</keyword>
<feature type="domain" description="DUF5667" evidence="3">
    <location>
        <begin position="95"/>
        <end position="184"/>
    </location>
</feature>
<accession>A0A2M6W6E0</accession>
<feature type="transmembrane region" description="Helical" evidence="2">
    <location>
        <begin position="67"/>
        <end position="87"/>
    </location>
</feature>
<reference evidence="5" key="1">
    <citation type="submission" date="2017-09" db="EMBL/GenBank/DDBJ databases">
        <title>Depth-based differentiation of microbial function through sediment-hosted aquifers and enrichment of novel symbionts in the deep terrestrial subsurface.</title>
        <authorList>
            <person name="Probst A.J."/>
            <person name="Ladd B."/>
            <person name="Jarett J.K."/>
            <person name="Geller-Mcgrath D.E."/>
            <person name="Sieber C.M.K."/>
            <person name="Emerson J.B."/>
            <person name="Anantharaman K."/>
            <person name="Thomas B.C."/>
            <person name="Malmstrom R."/>
            <person name="Stieglmeier M."/>
            <person name="Klingl A."/>
            <person name="Woyke T."/>
            <person name="Ryan C.M."/>
            <person name="Banfield J.F."/>
        </authorList>
    </citation>
    <scope>NUCLEOTIDE SEQUENCE [LARGE SCALE GENOMIC DNA]</scope>
</reference>